<evidence type="ECO:0000313" key="10">
    <source>
        <dbReference type="Proteomes" id="UP000278673"/>
    </source>
</evidence>
<dbReference type="AlphaFoldDB" id="A0A3M2LIW2"/>
<dbReference type="GO" id="GO:0016020">
    <property type="term" value="C:membrane"/>
    <property type="evidence" value="ECO:0007669"/>
    <property type="project" value="UniProtKB-SubCell"/>
</dbReference>
<feature type="region of interest" description="Disordered" evidence="6">
    <location>
        <begin position="1"/>
        <end position="47"/>
    </location>
</feature>
<feature type="transmembrane region" description="Helical" evidence="7">
    <location>
        <begin position="258"/>
        <end position="277"/>
    </location>
</feature>
<dbReference type="EMBL" id="RFFJ01000134">
    <property type="protein sequence ID" value="RMI36720.1"/>
    <property type="molecule type" value="Genomic_DNA"/>
</dbReference>
<dbReference type="InterPro" id="IPR050638">
    <property type="entry name" value="AA-Vitamin_Transporters"/>
</dbReference>
<comment type="similarity">
    <text evidence="2">Belongs to the EamA transporter family.</text>
</comment>
<accession>A0A3M2LIW2</accession>
<dbReference type="PANTHER" id="PTHR32322:SF2">
    <property type="entry name" value="EAMA DOMAIN-CONTAINING PROTEIN"/>
    <property type="match status" value="1"/>
</dbReference>
<feature type="transmembrane region" description="Helical" evidence="7">
    <location>
        <begin position="109"/>
        <end position="126"/>
    </location>
</feature>
<keyword evidence="3 7" id="KW-0812">Transmembrane</keyword>
<dbReference type="InterPro" id="IPR000620">
    <property type="entry name" value="EamA_dom"/>
</dbReference>
<keyword evidence="5 7" id="KW-0472">Membrane</keyword>
<gene>
    <name evidence="9" type="ORF">EBN88_20820</name>
</gene>
<evidence type="ECO:0000256" key="6">
    <source>
        <dbReference type="SAM" id="MobiDB-lite"/>
    </source>
</evidence>
<evidence type="ECO:0000259" key="8">
    <source>
        <dbReference type="Pfam" id="PF00892"/>
    </source>
</evidence>
<evidence type="ECO:0000256" key="1">
    <source>
        <dbReference type="ARBA" id="ARBA00004141"/>
    </source>
</evidence>
<feature type="transmembrane region" description="Helical" evidence="7">
    <location>
        <begin position="166"/>
        <end position="184"/>
    </location>
</feature>
<organism evidence="9 10">
    <name type="scientific">Streptomyces triticirhizae</name>
    <dbReference type="NCBI Taxonomy" id="2483353"/>
    <lineage>
        <taxon>Bacteria</taxon>
        <taxon>Bacillati</taxon>
        <taxon>Actinomycetota</taxon>
        <taxon>Actinomycetes</taxon>
        <taxon>Kitasatosporales</taxon>
        <taxon>Streptomycetaceae</taxon>
        <taxon>Streptomyces</taxon>
    </lineage>
</organism>
<evidence type="ECO:0000256" key="5">
    <source>
        <dbReference type="ARBA" id="ARBA00023136"/>
    </source>
</evidence>
<dbReference type="InterPro" id="IPR037185">
    <property type="entry name" value="EmrE-like"/>
</dbReference>
<name>A0A3M2LIW2_9ACTN</name>
<dbReference type="Proteomes" id="UP000278673">
    <property type="component" value="Unassembled WGS sequence"/>
</dbReference>
<feature type="transmembrane region" description="Helical" evidence="7">
    <location>
        <begin position="314"/>
        <end position="332"/>
    </location>
</feature>
<comment type="caution">
    <text evidence="9">The sequence shown here is derived from an EMBL/GenBank/DDBJ whole genome shotgun (WGS) entry which is preliminary data.</text>
</comment>
<proteinExistence type="inferred from homology"/>
<feature type="transmembrane region" description="Helical" evidence="7">
    <location>
        <begin position="78"/>
        <end position="97"/>
    </location>
</feature>
<evidence type="ECO:0000256" key="3">
    <source>
        <dbReference type="ARBA" id="ARBA00022692"/>
    </source>
</evidence>
<comment type="subcellular location">
    <subcellularLocation>
        <location evidence="1">Membrane</location>
        <topology evidence="1">Multi-pass membrane protein</topology>
    </subcellularLocation>
</comment>
<feature type="compositionally biased region" description="Low complexity" evidence="6">
    <location>
        <begin position="37"/>
        <end position="46"/>
    </location>
</feature>
<feature type="domain" description="EamA" evidence="8">
    <location>
        <begin position="51"/>
        <end position="182"/>
    </location>
</feature>
<feature type="domain" description="EamA" evidence="8">
    <location>
        <begin position="198"/>
        <end position="329"/>
    </location>
</feature>
<evidence type="ECO:0000256" key="7">
    <source>
        <dbReference type="SAM" id="Phobius"/>
    </source>
</evidence>
<evidence type="ECO:0000256" key="4">
    <source>
        <dbReference type="ARBA" id="ARBA00022989"/>
    </source>
</evidence>
<dbReference type="PANTHER" id="PTHR32322">
    <property type="entry name" value="INNER MEMBRANE TRANSPORTER"/>
    <property type="match status" value="1"/>
</dbReference>
<feature type="transmembrane region" description="Helical" evidence="7">
    <location>
        <begin position="196"/>
        <end position="216"/>
    </location>
</feature>
<feature type="transmembrane region" description="Helical" evidence="7">
    <location>
        <begin position="228"/>
        <end position="246"/>
    </location>
</feature>
<feature type="compositionally biased region" description="Low complexity" evidence="6">
    <location>
        <begin position="1"/>
        <end position="24"/>
    </location>
</feature>
<feature type="transmembrane region" description="Helical" evidence="7">
    <location>
        <begin position="289"/>
        <end position="308"/>
    </location>
</feature>
<dbReference type="SUPFAM" id="SSF103481">
    <property type="entry name" value="Multidrug resistance efflux transporter EmrE"/>
    <property type="match status" value="2"/>
</dbReference>
<reference evidence="9 10" key="1">
    <citation type="submission" date="2018-10" db="EMBL/GenBank/DDBJ databases">
        <title>Isolation, diversity and antifungal activity of actinobacteria from wheat.</title>
        <authorList>
            <person name="Han C."/>
        </authorList>
    </citation>
    <scope>NUCLEOTIDE SEQUENCE [LARGE SCALE GENOMIC DNA]</scope>
    <source>
        <strain evidence="9 10">NEAU-YY642</strain>
    </source>
</reference>
<sequence>MTFLSPSGSSGSSRPSGSAGSPGSLDAAGRSGGAGLPRSTRSARAGRPGGGAWLVLAAAGLWGTTGTTASLAPEGASALSVGAATMGIGGLLTLALAGRSVLPVLRRATLGWALAGAAAVVCYPLAFYTAMAWAGVAVGTVVSIGSAPVFAALLERCCEGLSLSRRWWGATLAASLGCVLLTLAGDGGTASGQRPAAGVALGVLAGAGYAGYTYCASRVIRRGHPARATMGALFGLGALVLVPVLAVTGGPLLGSARGLAVVGYLAVVPMCLAYLLFGAGLVRVRTSAATTLSLFEPLVAAVLAVLVVDERLDAWGWFGVALVALGLTALTARGSVGRRR</sequence>
<keyword evidence="10" id="KW-1185">Reference proteome</keyword>
<feature type="transmembrane region" description="Helical" evidence="7">
    <location>
        <begin position="132"/>
        <end position="154"/>
    </location>
</feature>
<evidence type="ECO:0000313" key="9">
    <source>
        <dbReference type="EMBL" id="RMI36720.1"/>
    </source>
</evidence>
<keyword evidence="4 7" id="KW-1133">Transmembrane helix</keyword>
<dbReference type="Pfam" id="PF00892">
    <property type="entry name" value="EamA"/>
    <property type="match status" value="2"/>
</dbReference>
<feature type="transmembrane region" description="Helical" evidence="7">
    <location>
        <begin position="51"/>
        <end position="72"/>
    </location>
</feature>
<evidence type="ECO:0000256" key="2">
    <source>
        <dbReference type="ARBA" id="ARBA00007362"/>
    </source>
</evidence>
<protein>
    <submittedName>
        <fullName evidence="9">EamA family transporter</fullName>
    </submittedName>
</protein>